<dbReference type="InParanoid" id="A0A7X0JX74"/>
<reference evidence="2 3" key="1">
    <citation type="submission" date="2020-08" db="EMBL/GenBank/DDBJ databases">
        <title>Genomic Encyclopedia of Type Strains, Phase IV (KMG-IV): sequencing the most valuable type-strain genomes for metagenomic binning, comparative biology and taxonomic classification.</title>
        <authorList>
            <person name="Goeker M."/>
        </authorList>
    </citation>
    <scope>NUCLEOTIDE SEQUENCE [LARGE SCALE GENOMIC DNA]</scope>
    <source>
        <strain evidence="2 3">DSM 22368</strain>
    </source>
</reference>
<evidence type="ECO:0000313" key="3">
    <source>
        <dbReference type="Proteomes" id="UP000528457"/>
    </source>
</evidence>
<dbReference type="InterPro" id="IPR004096">
    <property type="entry name" value="V4R"/>
</dbReference>
<proteinExistence type="predicted"/>
<keyword evidence="3" id="KW-1185">Reference proteome</keyword>
<gene>
    <name evidence="2" type="ORF">HNR48_003363</name>
</gene>
<dbReference type="InterPro" id="IPR024096">
    <property type="entry name" value="NO_sig/Golgi_transp_ligand-bd"/>
</dbReference>
<name>A0A7X0JX74_9GAMM</name>
<dbReference type="SUPFAM" id="SSF111126">
    <property type="entry name" value="Ligand-binding domain in the NO signalling and Golgi transport"/>
    <property type="match status" value="1"/>
</dbReference>
<evidence type="ECO:0000259" key="1">
    <source>
        <dbReference type="SMART" id="SM00989"/>
    </source>
</evidence>
<dbReference type="RefSeq" id="WP_166843908.1">
    <property type="nucleotide sequence ID" value="NZ_JAAONY010000003.1"/>
</dbReference>
<feature type="domain" description="4-vinyl reductase 4VR" evidence="1">
    <location>
        <begin position="118"/>
        <end position="179"/>
    </location>
</feature>
<dbReference type="InterPro" id="IPR011644">
    <property type="entry name" value="Heme_NO-bd"/>
</dbReference>
<dbReference type="PANTHER" id="PTHR45655:SF13">
    <property type="entry name" value="SOLUBLE GUANYLATE CYCLASE GCY-32-RELATED"/>
    <property type="match status" value="1"/>
</dbReference>
<dbReference type="AlphaFoldDB" id="A0A7X0JX74"/>
<protein>
    <submittedName>
        <fullName evidence="2">Putative hydrocarbon binding protein</fullName>
    </submittedName>
</protein>
<dbReference type="SMART" id="SM00989">
    <property type="entry name" value="V4R"/>
    <property type="match status" value="1"/>
</dbReference>
<dbReference type="Gene3D" id="3.90.1520.10">
    <property type="entry name" value="H-NOX domain"/>
    <property type="match status" value="1"/>
</dbReference>
<organism evidence="2 3">
    <name type="scientific">Pseudoteredinibacter isoporae</name>
    <dbReference type="NCBI Taxonomy" id="570281"/>
    <lineage>
        <taxon>Bacteria</taxon>
        <taxon>Pseudomonadati</taxon>
        <taxon>Pseudomonadota</taxon>
        <taxon>Gammaproteobacteria</taxon>
        <taxon>Cellvibrionales</taxon>
        <taxon>Cellvibrionaceae</taxon>
        <taxon>Pseudoteredinibacter</taxon>
    </lineage>
</organism>
<dbReference type="InterPro" id="IPR038158">
    <property type="entry name" value="H-NOX_domain_sf"/>
</dbReference>
<comment type="caution">
    <text evidence="2">The sequence shown here is derived from an EMBL/GenBank/DDBJ whole genome shotgun (WGS) entry which is preliminary data.</text>
</comment>
<evidence type="ECO:0000313" key="2">
    <source>
        <dbReference type="EMBL" id="MBB6523061.1"/>
    </source>
</evidence>
<dbReference type="EMBL" id="JACHHT010000003">
    <property type="protein sequence ID" value="MBB6523061.1"/>
    <property type="molecule type" value="Genomic_DNA"/>
</dbReference>
<dbReference type="Proteomes" id="UP000528457">
    <property type="component" value="Unassembled WGS sequence"/>
</dbReference>
<dbReference type="GO" id="GO:0020037">
    <property type="term" value="F:heme binding"/>
    <property type="evidence" value="ECO:0007669"/>
    <property type="project" value="InterPro"/>
</dbReference>
<dbReference type="Pfam" id="PF07700">
    <property type="entry name" value="HNOB"/>
    <property type="match status" value="1"/>
</dbReference>
<sequence>MKGVVFTNLAEMVEENHGLATWQNILDKAQPPSGGVYVATAQYADEELVSLVVAASELLGVPAPELIRLFGHHLWQFFGKNYPQFISDHDNLFDFLVSVDSVIHIEVNKLYPNASTPDFKYSKDNPNELVMFYRSPRKLCHLSVGLIEAAAEHFKTDMTLEHPVCMHEGSDHCELRVIIGNG</sequence>
<dbReference type="PANTHER" id="PTHR45655">
    <property type="entry name" value="GUANYLATE CYCLASE SOLUBLE SUBUNIT BETA-2"/>
    <property type="match status" value="1"/>
</dbReference>
<accession>A0A7X0JX74</accession>